<dbReference type="Proteomes" id="UP001172083">
    <property type="component" value="Unassembled WGS sequence"/>
</dbReference>
<dbReference type="Pfam" id="PF13181">
    <property type="entry name" value="TPR_8"/>
    <property type="match status" value="1"/>
</dbReference>
<dbReference type="EMBL" id="JAUJEB010000003">
    <property type="protein sequence ID" value="MDN5213484.1"/>
    <property type="molecule type" value="Genomic_DNA"/>
</dbReference>
<dbReference type="InterPro" id="IPR019734">
    <property type="entry name" value="TPR_rpt"/>
</dbReference>
<feature type="signal peptide" evidence="5">
    <location>
        <begin position="1"/>
        <end position="25"/>
    </location>
</feature>
<dbReference type="Pfam" id="PF13424">
    <property type="entry name" value="TPR_12"/>
    <property type="match status" value="2"/>
</dbReference>
<dbReference type="SUPFAM" id="SSF48452">
    <property type="entry name" value="TPR-like"/>
    <property type="match status" value="2"/>
</dbReference>
<proteinExistence type="predicted"/>
<feature type="repeat" description="TPR" evidence="3">
    <location>
        <begin position="322"/>
        <end position="355"/>
    </location>
</feature>
<dbReference type="PROSITE" id="PS50005">
    <property type="entry name" value="TPR"/>
    <property type="match status" value="3"/>
</dbReference>
<feature type="transmembrane region" description="Helical" evidence="4">
    <location>
        <begin position="975"/>
        <end position="993"/>
    </location>
</feature>
<keyword evidence="4" id="KW-1133">Transmembrane helix</keyword>
<feature type="repeat" description="TPR" evidence="3">
    <location>
        <begin position="196"/>
        <end position="229"/>
    </location>
</feature>
<feature type="domain" description="CHAT" evidence="6">
    <location>
        <begin position="672"/>
        <end position="964"/>
    </location>
</feature>
<dbReference type="PROSITE" id="PS50293">
    <property type="entry name" value="TPR_REGION"/>
    <property type="match status" value="1"/>
</dbReference>
<keyword evidence="5" id="KW-0732">Signal</keyword>
<keyword evidence="1" id="KW-0677">Repeat</keyword>
<evidence type="ECO:0000256" key="1">
    <source>
        <dbReference type="ARBA" id="ARBA00022737"/>
    </source>
</evidence>
<evidence type="ECO:0000256" key="3">
    <source>
        <dbReference type="PROSITE-ProRule" id="PRU00339"/>
    </source>
</evidence>
<evidence type="ECO:0000256" key="5">
    <source>
        <dbReference type="SAM" id="SignalP"/>
    </source>
</evidence>
<feature type="chain" id="PRO_5047374238" evidence="5">
    <location>
        <begin position="26"/>
        <end position="999"/>
    </location>
</feature>
<protein>
    <submittedName>
        <fullName evidence="7">CHAT domain-containing protein</fullName>
    </submittedName>
</protein>
<keyword evidence="8" id="KW-1185">Reference proteome</keyword>
<evidence type="ECO:0000313" key="8">
    <source>
        <dbReference type="Proteomes" id="UP001172083"/>
    </source>
</evidence>
<keyword evidence="4" id="KW-0472">Membrane</keyword>
<feature type="repeat" description="TPR" evidence="3">
    <location>
        <begin position="238"/>
        <end position="271"/>
    </location>
</feature>
<dbReference type="PANTHER" id="PTHR45641:SF19">
    <property type="entry name" value="NEPHROCYSTIN-3"/>
    <property type="match status" value="1"/>
</dbReference>
<dbReference type="Pfam" id="PF12770">
    <property type="entry name" value="CHAT"/>
    <property type="match status" value="1"/>
</dbReference>
<evidence type="ECO:0000313" key="7">
    <source>
        <dbReference type="EMBL" id="MDN5213484.1"/>
    </source>
</evidence>
<dbReference type="RefSeq" id="WP_346758822.1">
    <property type="nucleotide sequence ID" value="NZ_JAUJEB010000003.1"/>
</dbReference>
<organism evidence="7 8">
    <name type="scientific">Agaribacillus aureus</name>
    <dbReference type="NCBI Taxonomy" id="3051825"/>
    <lineage>
        <taxon>Bacteria</taxon>
        <taxon>Pseudomonadati</taxon>
        <taxon>Bacteroidota</taxon>
        <taxon>Cytophagia</taxon>
        <taxon>Cytophagales</taxon>
        <taxon>Splendidivirgaceae</taxon>
        <taxon>Agaribacillus</taxon>
    </lineage>
</organism>
<dbReference type="PANTHER" id="PTHR45641">
    <property type="entry name" value="TETRATRICOPEPTIDE REPEAT PROTEIN (AFU_ORTHOLOGUE AFUA_6G03870)"/>
    <property type="match status" value="1"/>
</dbReference>
<dbReference type="SMART" id="SM00028">
    <property type="entry name" value="TPR"/>
    <property type="match status" value="6"/>
</dbReference>
<dbReference type="Gene3D" id="1.25.40.10">
    <property type="entry name" value="Tetratricopeptide repeat domain"/>
    <property type="match status" value="3"/>
</dbReference>
<keyword evidence="2 3" id="KW-0802">TPR repeat</keyword>
<dbReference type="InterPro" id="IPR024983">
    <property type="entry name" value="CHAT_dom"/>
</dbReference>
<dbReference type="InterPro" id="IPR011990">
    <property type="entry name" value="TPR-like_helical_dom_sf"/>
</dbReference>
<evidence type="ECO:0000256" key="4">
    <source>
        <dbReference type="SAM" id="Phobius"/>
    </source>
</evidence>
<sequence length="999" mass="113363">MKSVARPICILQIVLPLMCFGQSGADTTTVKEYLKTGRDLLHQSVYDSANYYYTEAEKISRKIGYQEGLVTSIYSFGLVKHYQRAYEEALTYYFQALKLWNDSLGHIDPIVTKLHNNIGGVYIDMGYRLKARKYLERAIALEKELYPEPSIETAITHYNFGLLNMYFGENKTALHHFLEAYPPYLNTYGENGARVAQLYTNIGLLHRNSGDFEHAEDYFNRAITIHLENHGVTYWNLAYPYLSLGEIYMGKGDKKNALAYYLKVLELCRNNRKKLIRVEGIVNGALAGYYLEVEDYTASLTYAQAAVDIISEAYYDRHPKLNDFYRIIGSVYTRLGNYQAANQWFDKAKEVTVNAYGAIHPKISSVHLKQSDIYLKNGDYKSALSSAQAAIATLSPSFDSSNPSDNPARNEVLDEKFYSQLLTHKGAIFQALASVGDPVQNLEKALAQYQTASDIIDHIRRGYLSENSKLFLQENTAKVYEKALSACYQLYDLTGSEVYLNRAFFFFEKSKAAVLSEAIQTSDLNQIKGIDQKVLEKEMAINRQVKSLELKLADTRVEGDTAAQSQLKKDLFHAKARVDSLEKIIKLHFPDYHALKYNMEVTTPDNIRAGLDQASLVISFFEGDSTWYMASLTKRDFRLNRVSKSLLSSEELESFRAVVSDFQSEPSTYYAKAQKIYETLLKPVLEKHPGIDRLIIVPDGILNYIPFDALISKPVEDGATFRSPAYLIRDYAISYRNSLTLYARQVGVRKNYDKRYVGFAPNYLSNPLTYPNKLSRRQELSPLMGTREEVRVAGDLFEGVKFLDAKATEYNFKNLPYSTSIIHLAMHALVDDREPMRSRLLFTNESDSIEDGSLNAYEIYHLPLESELAVLSACNTGLGKINRGEGVLSLSRAFMYAGCANIVMSMWRAQDQSSSQIMGKLFQNLENGLHKDKALRLAKLSYLQEADPLQSHPAQWATFMLFGDQQPLSARSNRGYLWVLVLIGGLVIALVVFRRKRIA</sequence>
<evidence type="ECO:0000259" key="6">
    <source>
        <dbReference type="Pfam" id="PF12770"/>
    </source>
</evidence>
<gene>
    <name evidence="7" type="ORF">QQ020_15545</name>
</gene>
<accession>A0ABT8L6V8</accession>
<reference evidence="7" key="1">
    <citation type="submission" date="2023-06" db="EMBL/GenBank/DDBJ databases">
        <title>Genomic of Agaribacillus aureum.</title>
        <authorList>
            <person name="Wang G."/>
        </authorList>
    </citation>
    <scope>NUCLEOTIDE SEQUENCE</scope>
    <source>
        <strain evidence="7">BMA12</strain>
    </source>
</reference>
<keyword evidence="4" id="KW-0812">Transmembrane</keyword>
<name>A0ABT8L6V8_9BACT</name>
<comment type="caution">
    <text evidence="7">The sequence shown here is derived from an EMBL/GenBank/DDBJ whole genome shotgun (WGS) entry which is preliminary data.</text>
</comment>
<evidence type="ECO:0000256" key="2">
    <source>
        <dbReference type="ARBA" id="ARBA00022803"/>
    </source>
</evidence>